<protein>
    <submittedName>
        <fullName evidence="2">Uncharacterized protein LOC108864957</fullName>
    </submittedName>
</protein>
<sequence length="479" mass="54168">MTLMTSVFANEINHTQSRYELFNLRQKQRPLEVFLEELERKVEECNFCKSCQPSLLASLFIIGLDNPAAKQHVLHHGAEATTTQKALKICRDFLNAKKIESQISGTAITAENEYHHLDAIDNRKPARRSAPRVICKSGCRFHPEGRCRAASIRCLTCRKLGHYANACSNKVHEIETEAENQNPVNLDCDEIRIFSLNLHAISSANQVWWQQRLIRPSNTPINFKIDTGAQVSIISWQEFKKIRNTVRLTSTQKTIVSYSNHRLPIAGTCELHCEKPGDPGVNRIVFYVVHTNGPPILGLPECIALNLVQRPIPDPAPVHSLEDDQPHIITKNSDLFDGKLGRINAPQALRFKSGSKPPSKIFPPRRVPIRIKDKVRKQLVDMVNRGIIQRVTRPTEYVLPIVIVAKQDGGLRLCLDPRYVNPHLQRKNFPMPKTDELLAALSGAQYYTVVDGDSAFWHLPLDRESRDICTFAPSGEFPI</sequence>
<dbReference type="Gene3D" id="3.10.10.10">
    <property type="entry name" value="HIV Type 1 Reverse Transcriptase, subunit A, domain 1"/>
    <property type="match status" value="1"/>
</dbReference>
<reference evidence="2" key="1">
    <citation type="submission" date="2025-08" db="UniProtKB">
        <authorList>
            <consortium name="RefSeq"/>
        </authorList>
    </citation>
    <scope>IDENTIFICATION</scope>
</reference>
<dbReference type="PANTHER" id="PTHR37984">
    <property type="entry name" value="PROTEIN CBG26694"/>
    <property type="match status" value="1"/>
</dbReference>
<dbReference type="GO" id="GO:0071897">
    <property type="term" value="P:DNA biosynthetic process"/>
    <property type="evidence" value="ECO:0007669"/>
    <property type="project" value="UniProtKB-ARBA"/>
</dbReference>
<accession>A0AAJ7L7Q0</accession>
<dbReference type="GeneID" id="108864957"/>
<dbReference type="SUPFAM" id="SSF56672">
    <property type="entry name" value="DNA/RNA polymerases"/>
    <property type="match status" value="1"/>
</dbReference>
<dbReference type="CDD" id="cd05481">
    <property type="entry name" value="retropepsin_like_LTR_1"/>
    <property type="match status" value="1"/>
</dbReference>
<gene>
    <name evidence="2" type="primary">LOC108864957</name>
</gene>
<dbReference type="KEGG" id="goe:108864957"/>
<dbReference type="InterPro" id="IPR050951">
    <property type="entry name" value="Retrovirus_Pol_polyprotein"/>
</dbReference>
<dbReference type="InterPro" id="IPR021109">
    <property type="entry name" value="Peptidase_aspartic_dom_sf"/>
</dbReference>
<evidence type="ECO:0000313" key="1">
    <source>
        <dbReference type="Proteomes" id="UP000694867"/>
    </source>
</evidence>
<keyword evidence="1" id="KW-1185">Reference proteome</keyword>
<dbReference type="RefSeq" id="XP_018497020.1">
    <property type="nucleotide sequence ID" value="XM_018641504.1"/>
</dbReference>
<proteinExistence type="predicted"/>
<dbReference type="SUPFAM" id="SSF50630">
    <property type="entry name" value="Acid proteases"/>
    <property type="match status" value="1"/>
</dbReference>
<dbReference type="InterPro" id="IPR043502">
    <property type="entry name" value="DNA/RNA_pol_sf"/>
</dbReference>
<dbReference type="PANTHER" id="PTHR37984:SF9">
    <property type="entry name" value="INTEGRASE CATALYTIC DOMAIN-CONTAINING PROTEIN"/>
    <property type="match status" value="1"/>
</dbReference>
<organism evidence="1 2">
    <name type="scientific">Galendromus occidentalis</name>
    <name type="common">western predatory mite</name>
    <dbReference type="NCBI Taxonomy" id="34638"/>
    <lineage>
        <taxon>Eukaryota</taxon>
        <taxon>Metazoa</taxon>
        <taxon>Ecdysozoa</taxon>
        <taxon>Arthropoda</taxon>
        <taxon>Chelicerata</taxon>
        <taxon>Arachnida</taxon>
        <taxon>Acari</taxon>
        <taxon>Parasitiformes</taxon>
        <taxon>Mesostigmata</taxon>
        <taxon>Gamasina</taxon>
        <taxon>Phytoseioidea</taxon>
        <taxon>Phytoseiidae</taxon>
        <taxon>Typhlodrominae</taxon>
        <taxon>Galendromus</taxon>
    </lineage>
</organism>
<name>A0AAJ7L7Q0_9ACAR</name>
<dbReference type="Proteomes" id="UP000694867">
    <property type="component" value="Unplaced"/>
</dbReference>
<evidence type="ECO:0000313" key="2">
    <source>
        <dbReference type="RefSeq" id="XP_018497020.1"/>
    </source>
</evidence>
<dbReference type="AlphaFoldDB" id="A0AAJ7L7Q0"/>